<evidence type="ECO:0000256" key="1">
    <source>
        <dbReference type="SAM" id="Coils"/>
    </source>
</evidence>
<evidence type="ECO:0000256" key="2">
    <source>
        <dbReference type="SAM" id="MobiDB-lite"/>
    </source>
</evidence>
<dbReference type="RefSeq" id="XP_040664799.1">
    <property type="nucleotide sequence ID" value="XM_040808989.1"/>
</dbReference>
<dbReference type="Pfam" id="PF11500">
    <property type="entry name" value="Cut12"/>
    <property type="match status" value="1"/>
</dbReference>
<sequence length="726" mass="82372">MMGWIGGQNDPGAGDSKVMEPPETPAPMFALRAFQSALFGTPKADDDDNTKSDLKMNEQDNNRQFSKGNTTQKPPEEREDIPRITPADTDLATNTIPSPTKSILMTPGTASNRRKTVSFGDGVVDNERKREDTSSKTVKTPTTLSGNISSQWSSGSSEGKRSKLTQALLDSREKPAKSSETPSQKPDQSRPSKADSKPEAAAAQGGDSEDTINMDEPRSQSGKYWKAEFDSYKSKTALEIRRLIQYRSAAKTYAKKKDEEAYRLASKLREEELKVEEMEHHVTQLASTMVTENTRVDKEQLVHDLTKQTALALQYKHKVSLLRKALEEHGVVGEEFEDIAGQSEPNFASKDESETLQESQQSLAQAKARIKEMKQQQSEFQELRGLALSSQQKASDLEKENGMLKHTLARFKQEASRYEGRRKEREAKLKQREAKLEARIQEYRERLKSTSQQHRDQQDYMKLSFDEERRHMQEQIDVLKTELRAFESATEIRARARPESRRDYHGVQVQDFGVSSPEKDDLEGTDEIDQPPSPSPRGKDRRAYGLENDLADSDLRKAMKEMGIEDIDEKFNNLGMSPLKSYKAPRYQEDTDIIPPSSPPENPTIETGTWSDANRRRTQDHRLSHQFSHATTSLPSRRLHLDDSHQLRPDRLRSRRSATKYSLDALSSLPDTYLIDRAKRRQTVSTGQRDPLSMERKMAAQARLKRKGGSKGIEEGKENIRTTVRN</sequence>
<keyword evidence="5" id="KW-1185">Reference proteome</keyword>
<feature type="compositionally biased region" description="Polar residues" evidence="2">
    <location>
        <begin position="135"/>
        <end position="144"/>
    </location>
</feature>
<organism evidence="4 5">
    <name type="scientific">Aspergillus versicolor CBS 583.65</name>
    <dbReference type="NCBI Taxonomy" id="1036611"/>
    <lineage>
        <taxon>Eukaryota</taxon>
        <taxon>Fungi</taxon>
        <taxon>Dikarya</taxon>
        <taxon>Ascomycota</taxon>
        <taxon>Pezizomycotina</taxon>
        <taxon>Eurotiomycetes</taxon>
        <taxon>Eurotiomycetidae</taxon>
        <taxon>Eurotiales</taxon>
        <taxon>Aspergillaceae</taxon>
        <taxon>Aspergillus</taxon>
        <taxon>Aspergillus subgen. Nidulantes</taxon>
    </lineage>
</organism>
<dbReference type="VEuPathDB" id="FungiDB:ASPVEDRAFT_186920"/>
<feature type="region of interest" description="Disordered" evidence="2">
    <location>
        <begin position="589"/>
        <end position="658"/>
    </location>
</feature>
<dbReference type="AlphaFoldDB" id="A0A1L9PC04"/>
<feature type="domain" description="Spindle pole body-associated protein cut12" evidence="3">
    <location>
        <begin position="160"/>
        <end position="297"/>
    </location>
</feature>
<feature type="compositionally biased region" description="Basic and acidic residues" evidence="2">
    <location>
        <begin position="187"/>
        <end position="198"/>
    </location>
</feature>
<feature type="compositionally biased region" description="Polar residues" evidence="2">
    <location>
        <begin position="62"/>
        <end position="73"/>
    </location>
</feature>
<protein>
    <recommendedName>
        <fullName evidence="3">Spindle pole body-associated protein cut12 domain-containing protein</fullName>
    </recommendedName>
</protein>
<reference evidence="5" key="1">
    <citation type="journal article" date="2017" name="Genome Biol.">
        <title>Comparative genomics reveals high biological diversity and specific adaptations in the industrially and medically important fungal genus Aspergillus.</title>
        <authorList>
            <person name="de Vries R.P."/>
            <person name="Riley R."/>
            <person name="Wiebenga A."/>
            <person name="Aguilar-Osorio G."/>
            <person name="Amillis S."/>
            <person name="Uchima C.A."/>
            <person name="Anderluh G."/>
            <person name="Asadollahi M."/>
            <person name="Askin M."/>
            <person name="Barry K."/>
            <person name="Battaglia E."/>
            <person name="Bayram O."/>
            <person name="Benocci T."/>
            <person name="Braus-Stromeyer S.A."/>
            <person name="Caldana C."/>
            <person name="Canovas D."/>
            <person name="Cerqueira G.C."/>
            <person name="Chen F."/>
            <person name="Chen W."/>
            <person name="Choi C."/>
            <person name="Clum A."/>
            <person name="Dos Santos R.A."/>
            <person name="Damasio A.R."/>
            <person name="Diallinas G."/>
            <person name="Emri T."/>
            <person name="Fekete E."/>
            <person name="Flipphi M."/>
            <person name="Freyberg S."/>
            <person name="Gallo A."/>
            <person name="Gournas C."/>
            <person name="Habgood R."/>
            <person name="Hainaut M."/>
            <person name="Harispe M.L."/>
            <person name="Henrissat B."/>
            <person name="Hilden K.S."/>
            <person name="Hope R."/>
            <person name="Hossain A."/>
            <person name="Karabika E."/>
            <person name="Karaffa L."/>
            <person name="Karanyi Z."/>
            <person name="Krasevec N."/>
            <person name="Kuo A."/>
            <person name="Kusch H."/>
            <person name="LaButti K."/>
            <person name="Lagendijk E.L."/>
            <person name="Lapidus A."/>
            <person name="Levasseur A."/>
            <person name="Lindquist E."/>
            <person name="Lipzen A."/>
            <person name="Logrieco A.F."/>
            <person name="MacCabe A."/>
            <person name="Maekelae M.R."/>
            <person name="Malavazi I."/>
            <person name="Melin P."/>
            <person name="Meyer V."/>
            <person name="Mielnichuk N."/>
            <person name="Miskei M."/>
            <person name="Molnar A.P."/>
            <person name="Mule G."/>
            <person name="Ngan C.Y."/>
            <person name="Orejas M."/>
            <person name="Orosz E."/>
            <person name="Ouedraogo J.P."/>
            <person name="Overkamp K.M."/>
            <person name="Park H.-S."/>
            <person name="Perrone G."/>
            <person name="Piumi F."/>
            <person name="Punt P.J."/>
            <person name="Ram A.F."/>
            <person name="Ramon A."/>
            <person name="Rauscher S."/>
            <person name="Record E."/>
            <person name="Riano-Pachon D.M."/>
            <person name="Robert V."/>
            <person name="Roehrig J."/>
            <person name="Ruller R."/>
            <person name="Salamov A."/>
            <person name="Salih N.S."/>
            <person name="Samson R.A."/>
            <person name="Sandor E."/>
            <person name="Sanguinetti M."/>
            <person name="Schuetze T."/>
            <person name="Sepcic K."/>
            <person name="Shelest E."/>
            <person name="Sherlock G."/>
            <person name="Sophianopoulou V."/>
            <person name="Squina F.M."/>
            <person name="Sun H."/>
            <person name="Susca A."/>
            <person name="Todd R.B."/>
            <person name="Tsang A."/>
            <person name="Unkles S.E."/>
            <person name="van de Wiele N."/>
            <person name="van Rossen-Uffink D."/>
            <person name="Oliveira J.V."/>
            <person name="Vesth T.C."/>
            <person name="Visser J."/>
            <person name="Yu J.-H."/>
            <person name="Zhou M."/>
            <person name="Andersen M.R."/>
            <person name="Archer D.B."/>
            <person name="Baker S.E."/>
            <person name="Benoit I."/>
            <person name="Brakhage A.A."/>
            <person name="Braus G.H."/>
            <person name="Fischer R."/>
            <person name="Frisvad J.C."/>
            <person name="Goldman G.H."/>
            <person name="Houbraken J."/>
            <person name="Oakley B."/>
            <person name="Pocsi I."/>
            <person name="Scazzocchio C."/>
            <person name="Seiboth B."/>
            <person name="vanKuyk P.A."/>
            <person name="Wortman J."/>
            <person name="Dyer P.S."/>
            <person name="Grigoriev I.V."/>
        </authorList>
    </citation>
    <scope>NUCLEOTIDE SEQUENCE [LARGE SCALE GENOMIC DNA]</scope>
    <source>
        <strain evidence="5">CBS 583.65</strain>
    </source>
</reference>
<feature type="compositionally biased region" description="Low complexity" evidence="2">
    <location>
        <begin position="145"/>
        <end position="157"/>
    </location>
</feature>
<feature type="compositionally biased region" description="Acidic residues" evidence="2">
    <location>
        <begin position="520"/>
        <end position="529"/>
    </location>
</feature>
<evidence type="ECO:0000313" key="4">
    <source>
        <dbReference type="EMBL" id="OJI99036.1"/>
    </source>
</evidence>
<proteinExistence type="predicted"/>
<feature type="region of interest" description="Disordered" evidence="2">
    <location>
        <begin position="1"/>
        <end position="226"/>
    </location>
</feature>
<dbReference type="EMBL" id="KV878126">
    <property type="protein sequence ID" value="OJI99036.1"/>
    <property type="molecule type" value="Genomic_DNA"/>
</dbReference>
<evidence type="ECO:0000259" key="3">
    <source>
        <dbReference type="Pfam" id="PF11500"/>
    </source>
</evidence>
<feature type="region of interest" description="Disordered" evidence="2">
    <location>
        <begin position="494"/>
        <end position="550"/>
    </location>
</feature>
<feature type="compositionally biased region" description="Polar residues" evidence="2">
    <location>
        <begin position="91"/>
        <end position="111"/>
    </location>
</feature>
<dbReference type="InterPro" id="IPR021589">
    <property type="entry name" value="Cut12"/>
</dbReference>
<keyword evidence="1" id="KW-0175">Coiled coil</keyword>
<feature type="compositionally biased region" description="Basic and acidic residues" evidence="2">
    <location>
        <begin position="125"/>
        <end position="134"/>
    </location>
</feature>
<feature type="compositionally biased region" description="Polar residues" evidence="2">
    <location>
        <begin position="625"/>
        <end position="635"/>
    </location>
</feature>
<dbReference type="GeneID" id="63724500"/>
<evidence type="ECO:0000313" key="5">
    <source>
        <dbReference type="Proteomes" id="UP000184073"/>
    </source>
</evidence>
<feature type="compositionally biased region" description="Basic and acidic residues" evidence="2">
    <location>
        <begin position="49"/>
        <end position="61"/>
    </location>
</feature>
<feature type="compositionally biased region" description="Basic and acidic residues" evidence="2">
    <location>
        <begin position="494"/>
        <end position="505"/>
    </location>
</feature>
<gene>
    <name evidence="4" type="ORF">ASPVEDRAFT_186920</name>
</gene>
<feature type="region of interest" description="Disordered" evidence="2">
    <location>
        <begin position="703"/>
        <end position="726"/>
    </location>
</feature>
<feature type="compositionally biased region" description="Basic and acidic residues" evidence="2">
    <location>
        <begin position="613"/>
        <end position="623"/>
    </location>
</feature>
<dbReference type="STRING" id="1036611.A0A1L9PC04"/>
<name>A0A1L9PC04_ASPVE</name>
<feature type="compositionally biased region" description="Basic and acidic residues" evidence="2">
    <location>
        <begin position="639"/>
        <end position="652"/>
    </location>
</feature>
<dbReference type="OrthoDB" id="5383703at2759"/>
<accession>A0A1L9PC04</accession>
<dbReference type="Proteomes" id="UP000184073">
    <property type="component" value="Unassembled WGS sequence"/>
</dbReference>
<feature type="coiled-coil region" evidence="1">
    <location>
        <begin position="349"/>
        <end position="489"/>
    </location>
</feature>